<dbReference type="SUPFAM" id="SSF53756">
    <property type="entry name" value="UDP-Glycosyltransferase/glycogen phosphorylase"/>
    <property type="match status" value="1"/>
</dbReference>
<evidence type="ECO:0000259" key="1">
    <source>
        <dbReference type="Pfam" id="PF00534"/>
    </source>
</evidence>
<evidence type="ECO:0000313" key="4">
    <source>
        <dbReference type="Proteomes" id="UP001139534"/>
    </source>
</evidence>
<dbReference type="AlphaFoldDB" id="A0A9X1XWI8"/>
<dbReference type="InterPro" id="IPR028098">
    <property type="entry name" value="Glyco_trans_4-like_N"/>
</dbReference>
<evidence type="ECO:0000259" key="2">
    <source>
        <dbReference type="Pfam" id="PF13579"/>
    </source>
</evidence>
<dbReference type="Pfam" id="PF00534">
    <property type="entry name" value="Glycos_transf_1"/>
    <property type="match status" value="1"/>
</dbReference>
<feature type="domain" description="Glycosyltransferase subfamily 4-like N-terminal" evidence="2">
    <location>
        <begin position="25"/>
        <end position="170"/>
    </location>
</feature>
<sequence length="404" mass="44585">MTCKAAYIATVYAHLAAFHLPFMSDLRDAGFTVHAYAAPDHGREDVTNAEFECRDLPFSRNPLAPGNLRALRELIGWLKRERYDLIHVHTPNASVVCRLAARLAGRPYPKVVYTAHGFHFYAGAPWRNRLMYYPLERFLSRWTDVLVTINREDERQAAAFPVRGRSVYVPGVGVDLPLHAALEDGERERLRGEIGLAPGDFAVLCVAELNRNKNQGQLIGAIAELRRQGLPAVLLLAGIGGEEARFRQLAAESGVAQAVRFLGYRRDVPQLLQAADAVALPSRREGLPKALLEGLAAGKPLVATAVRGSRDLVVPGRNGYLVPVGDVPATAAAIERLQQDAGLRRRMGEYSRKLAELYDLERIRSEIAEIYAGLELIGRAEARRVRPRLGDAEEGEAYDQAVSE</sequence>
<organism evidence="3 4">
    <name type="scientific">Paenibacillus mellifer</name>
    <dbReference type="NCBI Taxonomy" id="2937794"/>
    <lineage>
        <taxon>Bacteria</taxon>
        <taxon>Bacillati</taxon>
        <taxon>Bacillota</taxon>
        <taxon>Bacilli</taxon>
        <taxon>Bacillales</taxon>
        <taxon>Paenibacillaceae</taxon>
        <taxon>Paenibacillus</taxon>
    </lineage>
</organism>
<feature type="domain" description="Glycosyl transferase family 1" evidence="1">
    <location>
        <begin position="187"/>
        <end position="353"/>
    </location>
</feature>
<accession>A0A9X1XWI8</accession>
<evidence type="ECO:0000313" key="3">
    <source>
        <dbReference type="EMBL" id="MCK8487315.1"/>
    </source>
</evidence>
<dbReference type="EMBL" id="JALPRK010000006">
    <property type="protein sequence ID" value="MCK8487315.1"/>
    <property type="molecule type" value="Genomic_DNA"/>
</dbReference>
<gene>
    <name evidence="3" type="ORF">M0651_09040</name>
</gene>
<dbReference type="CDD" id="cd03808">
    <property type="entry name" value="GT4_CapM-like"/>
    <property type="match status" value="1"/>
</dbReference>
<dbReference type="PANTHER" id="PTHR12526:SF630">
    <property type="entry name" value="GLYCOSYLTRANSFERASE"/>
    <property type="match status" value="1"/>
</dbReference>
<dbReference type="RefSeq" id="WP_248551516.1">
    <property type="nucleotide sequence ID" value="NZ_JALPRK010000006.1"/>
</dbReference>
<dbReference type="Pfam" id="PF13579">
    <property type="entry name" value="Glyco_trans_4_4"/>
    <property type="match status" value="1"/>
</dbReference>
<reference evidence="3" key="1">
    <citation type="submission" date="2022-04" db="EMBL/GenBank/DDBJ databases">
        <authorList>
            <person name="Seo M.-J."/>
        </authorList>
    </citation>
    <scope>NUCLEOTIDE SEQUENCE</scope>
    <source>
        <strain evidence="3">MBLB2552</strain>
    </source>
</reference>
<name>A0A9X1XWI8_9BACL</name>
<keyword evidence="4" id="KW-1185">Reference proteome</keyword>
<dbReference type="Proteomes" id="UP001139534">
    <property type="component" value="Unassembled WGS sequence"/>
</dbReference>
<dbReference type="GO" id="GO:0016757">
    <property type="term" value="F:glycosyltransferase activity"/>
    <property type="evidence" value="ECO:0007669"/>
    <property type="project" value="InterPro"/>
</dbReference>
<proteinExistence type="predicted"/>
<comment type="caution">
    <text evidence="3">The sequence shown here is derived from an EMBL/GenBank/DDBJ whole genome shotgun (WGS) entry which is preliminary data.</text>
</comment>
<dbReference type="InterPro" id="IPR001296">
    <property type="entry name" value="Glyco_trans_1"/>
</dbReference>
<protein>
    <submittedName>
        <fullName evidence="3">Glycosyltransferase family 4 protein</fullName>
    </submittedName>
</protein>
<dbReference type="Gene3D" id="3.40.50.2000">
    <property type="entry name" value="Glycogen Phosphorylase B"/>
    <property type="match status" value="2"/>
</dbReference>
<dbReference type="PANTHER" id="PTHR12526">
    <property type="entry name" value="GLYCOSYLTRANSFERASE"/>
    <property type="match status" value="1"/>
</dbReference>